<dbReference type="Proteomes" id="UP000308197">
    <property type="component" value="Unassembled WGS sequence"/>
</dbReference>
<sequence length="654" mass="72115">MELRYSSLTPTSTGVECPHPTPVSDIKCPHPTPVPDVENPLPPHSHLWSPVWCPSPSPSLPANVVVCPFPSPPPLATPVRCEDEHLERTHPRDHDHHPAERHEPPQPPSLGSMRQPLKSILRHPDRQQLPPVVPPRIVSPCDGHPQHSAMPPLGSEPSTFSPGYVPSDVASATPQACSIAARDPTRIDLTLGDAGDIDSFLRATAVSTFSQVRGTVLSFTIPRGVLARSEVQARKLCAMMLREDRLERVAVADVQELLDLAPWDILHDLSIPVLDLSPANIAFLRAFLSNLYHMQLLDPLFRGLPPRSSSPLDDGRQRRMNYALGLFCCCVYGVPELELRNVRHGLPAAPLPDIQLTSLRALSIHFTFHPSSPPRYEAIMPLIVRHCPSLSQLRIEEPCPIRATSFATLQEVRLENWRAQSHPSDESPGPWARRDALQTVSGSVFSIWLLALRRRVRHLHITSLDVTLDTYPWAPSLSPSALFCETRPDRLSVYHEDLQHRPGDDSYVSVNKCLAHLAVEAGERAFAESFKSLKQVDVHVTTLDPLYPWRLESFMALSCEILNGIPSIASYTLHLRYNCCVQRGGPSFSSHASASLVTCAAAEARMALWRDQVEQACATLPSLARITVMASANCKPCEVTLVQGGVDGSLSDSI</sequence>
<evidence type="ECO:0000313" key="3">
    <source>
        <dbReference type="Proteomes" id="UP000308197"/>
    </source>
</evidence>
<gene>
    <name evidence="2" type="ORF">K466DRAFT_652970</name>
</gene>
<evidence type="ECO:0000313" key="2">
    <source>
        <dbReference type="EMBL" id="TFK87803.1"/>
    </source>
</evidence>
<proteinExistence type="predicted"/>
<dbReference type="AlphaFoldDB" id="A0A5C3PP83"/>
<evidence type="ECO:0000256" key="1">
    <source>
        <dbReference type="SAM" id="MobiDB-lite"/>
    </source>
</evidence>
<protein>
    <submittedName>
        <fullName evidence="2">Uncharacterized protein</fullName>
    </submittedName>
</protein>
<dbReference type="EMBL" id="ML211138">
    <property type="protein sequence ID" value="TFK87803.1"/>
    <property type="molecule type" value="Genomic_DNA"/>
</dbReference>
<reference evidence="2 3" key="1">
    <citation type="journal article" date="2019" name="Nat. Ecol. Evol.">
        <title>Megaphylogeny resolves global patterns of mushroom evolution.</title>
        <authorList>
            <person name="Varga T."/>
            <person name="Krizsan K."/>
            <person name="Foldi C."/>
            <person name="Dima B."/>
            <person name="Sanchez-Garcia M."/>
            <person name="Sanchez-Ramirez S."/>
            <person name="Szollosi G.J."/>
            <person name="Szarkandi J.G."/>
            <person name="Papp V."/>
            <person name="Albert L."/>
            <person name="Andreopoulos W."/>
            <person name="Angelini C."/>
            <person name="Antonin V."/>
            <person name="Barry K.W."/>
            <person name="Bougher N.L."/>
            <person name="Buchanan P."/>
            <person name="Buyck B."/>
            <person name="Bense V."/>
            <person name="Catcheside P."/>
            <person name="Chovatia M."/>
            <person name="Cooper J."/>
            <person name="Damon W."/>
            <person name="Desjardin D."/>
            <person name="Finy P."/>
            <person name="Geml J."/>
            <person name="Haridas S."/>
            <person name="Hughes K."/>
            <person name="Justo A."/>
            <person name="Karasinski D."/>
            <person name="Kautmanova I."/>
            <person name="Kiss B."/>
            <person name="Kocsube S."/>
            <person name="Kotiranta H."/>
            <person name="LaButti K.M."/>
            <person name="Lechner B.E."/>
            <person name="Liimatainen K."/>
            <person name="Lipzen A."/>
            <person name="Lukacs Z."/>
            <person name="Mihaltcheva S."/>
            <person name="Morgado L.N."/>
            <person name="Niskanen T."/>
            <person name="Noordeloos M.E."/>
            <person name="Ohm R.A."/>
            <person name="Ortiz-Santana B."/>
            <person name="Ovrebo C."/>
            <person name="Racz N."/>
            <person name="Riley R."/>
            <person name="Savchenko A."/>
            <person name="Shiryaev A."/>
            <person name="Soop K."/>
            <person name="Spirin V."/>
            <person name="Szebenyi C."/>
            <person name="Tomsovsky M."/>
            <person name="Tulloss R.E."/>
            <person name="Uehling J."/>
            <person name="Grigoriev I.V."/>
            <person name="Vagvolgyi C."/>
            <person name="Papp T."/>
            <person name="Martin F.M."/>
            <person name="Miettinen O."/>
            <person name="Hibbett D.S."/>
            <person name="Nagy L.G."/>
        </authorList>
    </citation>
    <scope>NUCLEOTIDE SEQUENCE [LARGE SCALE GENOMIC DNA]</scope>
    <source>
        <strain evidence="2 3">HHB13444</strain>
    </source>
</reference>
<accession>A0A5C3PP83</accession>
<feature type="region of interest" description="Disordered" evidence="1">
    <location>
        <begin position="85"/>
        <end position="114"/>
    </location>
</feature>
<feature type="compositionally biased region" description="Basic and acidic residues" evidence="1">
    <location>
        <begin position="85"/>
        <end position="104"/>
    </location>
</feature>
<name>A0A5C3PP83_9APHY</name>
<organism evidence="2 3">
    <name type="scientific">Polyporus arcularius HHB13444</name>
    <dbReference type="NCBI Taxonomy" id="1314778"/>
    <lineage>
        <taxon>Eukaryota</taxon>
        <taxon>Fungi</taxon>
        <taxon>Dikarya</taxon>
        <taxon>Basidiomycota</taxon>
        <taxon>Agaricomycotina</taxon>
        <taxon>Agaricomycetes</taxon>
        <taxon>Polyporales</taxon>
        <taxon>Polyporaceae</taxon>
        <taxon>Polyporus</taxon>
    </lineage>
</organism>
<keyword evidence="3" id="KW-1185">Reference proteome</keyword>
<feature type="region of interest" description="Disordered" evidence="1">
    <location>
        <begin position="140"/>
        <end position="167"/>
    </location>
</feature>
<dbReference type="InParanoid" id="A0A5C3PP83"/>